<dbReference type="GO" id="GO:0005829">
    <property type="term" value="C:cytosol"/>
    <property type="evidence" value="ECO:0007669"/>
    <property type="project" value="TreeGrafter"/>
</dbReference>
<evidence type="ECO:0000313" key="3">
    <source>
        <dbReference type="EMBL" id="TGY88842.1"/>
    </source>
</evidence>
<dbReference type="OrthoDB" id="9805051at2"/>
<evidence type="ECO:0000256" key="1">
    <source>
        <dbReference type="ARBA" id="ARBA00022517"/>
    </source>
</evidence>
<accession>A0A4S2H111</accession>
<dbReference type="AlphaFoldDB" id="A0A4S2H111"/>
<evidence type="ECO:0000313" key="4">
    <source>
        <dbReference type="Proteomes" id="UP000308054"/>
    </source>
</evidence>
<comment type="caution">
    <text evidence="3">The sequence shown here is derived from an EMBL/GenBank/DDBJ whole genome shotgun (WGS) entry which is preliminary data.</text>
</comment>
<dbReference type="PANTHER" id="PTHR33515:SF1">
    <property type="entry name" value="RIBOSOME-BINDING FACTOR A, CHLOROPLASTIC-RELATED"/>
    <property type="match status" value="1"/>
</dbReference>
<dbReference type="PROSITE" id="PS01319">
    <property type="entry name" value="RBFA"/>
    <property type="match status" value="1"/>
</dbReference>
<dbReference type="PANTHER" id="PTHR33515">
    <property type="entry name" value="RIBOSOME-BINDING FACTOR A, CHLOROPLASTIC-RELATED"/>
    <property type="match status" value="1"/>
</dbReference>
<organism evidence="3 4">
    <name type="scientific">Marinicauda algicola</name>
    <dbReference type="NCBI Taxonomy" id="2029849"/>
    <lineage>
        <taxon>Bacteria</taxon>
        <taxon>Pseudomonadati</taxon>
        <taxon>Pseudomonadota</taxon>
        <taxon>Alphaproteobacteria</taxon>
        <taxon>Maricaulales</taxon>
        <taxon>Maricaulaceae</taxon>
        <taxon>Marinicauda</taxon>
    </lineage>
</organism>
<comment type="function">
    <text evidence="2">One of several proteins that assist in the late maturation steps of the functional core of the 30S ribosomal subunit. Associates with free 30S ribosomal subunits (but not with 30S subunits that are part of 70S ribosomes or polysomes). Required for efficient processing of 16S rRNA. May interact with the 5'-terminal helix region of 16S rRNA.</text>
</comment>
<reference evidence="3 4" key="1">
    <citation type="journal article" date="2017" name="Int. J. Syst. Evol. Microbiol.">
        <title>Marinicauda algicola sp. nov., isolated from a marine red alga Rhodosorus marinus.</title>
        <authorList>
            <person name="Jeong S.E."/>
            <person name="Jeon S.H."/>
            <person name="Chun B.H."/>
            <person name="Kim D.W."/>
            <person name="Jeon C.O."/>
        </authorList>
    </citation>
    <scope>NUCLEOTIDE SEQUENCE [LARGE SCALE GENOMIC DNA]</scope>
    <source>
        <strain evidence="3 4">JCM 31718</strain>
    </source>
</reference>
<dbReference type="InterPro" id="IPR020053">
    <property type="entry name" value="Ribosome-bd_factorA_CS"/>
</dbReference>
<comment type="subcellular location">
    <subcellularLocation>
        <location evidence="2">Cytoplasm</location>
    </subcellularLocation>
</comment>
<dbReference type="EMBL" id="SRXW01000002">
    <property type="protein sequence ID" value="TGY88842.1"/>
    <property type="molecule type" value="Genomic_DNA"/>
</dbReference>
<gene>
    <name evidence="2 3" type="primary">rbfA</name>
    <name evidence="3" type="ORF">E5163_06805</name>
</gene>
<comment type="similarity">
    <text evidence="2">Belongs to the RbfA family.</text>
</comment>
<dbReference type="InterPro" id="IPR015946">
    <property type="entry name" value="KH_dom-like_a/b"/>
</dbReference>
<dbReference type="GO" id="GO:0043024">
    <property type="term" value="F:ribosomal small subunit binding"/>
    <property type="evidence" value="ECO:0007669"/>
    <property type="project" value="TreeGrafter"/>
</dbReference>
<dbReference type="Pfam" id="PF02033">
    <property type="entry name" value="RBFA"/>
    <property type="match status" value="1"/>
</dbReference>
<dbReference type="SUPFAM" id="SSF89919">
    <property type="entry name" value="Ribosome-binding factor A, RbfA"/>
    <property type="match status" value="1"/>
</dbReference>
<dbReference type="NCBIfam" id="TIGR00082">
    <property type="entry name" value="rbfA"/>
    <property type="match status" value="1"/>
</dbReference>
<proteinExistence type="inferred from homology"/>
<name>A0A4S2H111_9PROT</name>
<dbReference type="InterPro" id="IPR000238">
    <property type="entry name" value="RbfA"/>
</dbReference>
<dbReference type="Proteomes" id="UP000308054">
    <property type="component" value="Unassembled WGS sequence"/>
</dbReference>
<keyword evidence="1 2" id="KW-0690">Ribosome biogenesis</keyword>
<dbReference type="InterPro" id="IPR023799">
    <property type="entry name" value="RbfA_dom_sf"/>
</dbReference>
<dbReference type="GO" id="GO:0030490">
    <property type="term" value="P:maturation of SSU-rRNA"/>
    <property type="evidence" value="ECO:0007669"/>
    <property type="project" value="UniProtKB-UniRule"/>
</dbReference>
<sequence>MKAQSQRQLRGGELIRRAVSDIIAEGHLHDPALSGVSVTVTEARMSPDMRHATVFVSTLGLADPETVAAGLNRAAGFIQKELGNQIEMKFTPKLRFLPDERFEEASHVDEVLARPEVQRDLKPKKGED</sequence>
<keyword evidence="4" id="KW-1185">Reference proteome</keyword>
<dbReference type="Gene3D" id="3.30.300.20">
    <property type="match status" value="1"/>
</dbReference>
<protein>
    <recommendedName>
        <fullName evidence="2">Ribosome-binding factor A</fullName>
    </recommendedName>
</protein>
<dbReference type="HAMAP" id="MF_00003">
    <property type="entry name" value="RbfA"/>
    <property type="match status" value="1"/>
</dbReference>
<evidence type="ECO:0000256" key="2">
    <source>
        <dbReference type="HAMAP-Rule" id="MF_00003"/>
    </source>
</evidence>
<keyword evidence="2" id="KW-0963">Cytoplasm</keyword>
<dbReference type="RefSeq" id="WP_135995382.1">
    <property type="nucleotide sequence ID" value="NZ_CP071057.1"/>
</dbReference>
<dbReference type="NCBIfam" id="NF001802">
    <property type="entry name" value="PRK00521.2-5"/>
    <property type="match status" value="1"/>
</dbReference>
<comment type="subunit">
    <text evidence="2">Monomer. Binds 30S ribosomal subunits, but not 50S ribosomal subunits or 70S ribosomes.</text>
</comment>